<reference evidence="4" key="1">
    <citation type="submission" date="2024-04" db="EMBL/GenBank/DDBJ databases">
        <authorList>
            <person name="Shaw F."/>
            <person name="Minotto A."/>
        </authorList>
    </citation>
    <scope>NUCLEOTIDE SEQUENCE [LARGE SCALE GENOMIC DNA]</scope>
</reference>
<feature type="region of interest" description="Disordered" evidence="1">
    <location>
        <begin position="201"/>
        <end position="226"/>
    </location>
</feature>
<feature type="compositionally biased region" description="Basic residues" evidence="1">
    <location>
        <begin position="433"/>
        <end position="442"/>
    </location>
</feature>
<organism evidence="3 4">
    <name type="scientific">Somion occarium</name>
    <dbReference type="NCBI Taxonomy" id="3059160"/>
    <lineage>
        <taxon>Eukaryota</taxon>
        <taxon>Fungi</taxon>
        <taxon>Dikarya</taxon>
        <taxon>Basidiomycota</taxon>
        <taxon>Agaricomycotina</taxon>
        <taxon>Agaricomycetes</taxon>
        <taxon>Polyporales</taxon>
        <taxon>Cerrenaceae</taxon>
        <taxon>Somion</taxon>
    </lineage>
</organism>
<feature type="compositionally biased region" description="Basic residues" evidence="1">
    <location>
        <begin position="531"/>
        <end position="540"/>
    </location>
</feature>
<feature type="compositionally biased region" description="Polar residues" evidence="1">
    <location>
        <begin position="212"/>
        <end position="226"/>
    </location>
</feature>
<proteinExistence type="predicted"/>
<feature type="region of interest" description="Disordered" evidence="1">
    <location>
        <begin position="280"/>
        <end position="331"/>
    </location>
</feature>
<protein>
    <recommendedName>
        <fullName evidence="2">C2H2-type domain-containing protein</fullName>
    </recommendedName>
</protein>
<feature type="domain" description="C2H2-type" evidence="2">
    <location>
        <begin position="635"/>
        <end position="658"/>
    </location>
</feature>
<gene>
    <name evidence="3" type="ORF">GFSPODELE1_LOCUS4043</name>
</gene>
<name>A0ABP1D3H2_9APHY</name>
<keyword evidence="4" id="KW-1185">Reference proteome</keyword>
<feature type="compositionally biased region" description="Low complexity" evidence="1">
    <location>
        <begin position="314"/>
        <end position="330"/>
    </location>
</feature>
<feature type="region of interest" description="Disordered" evidence="1">
    <location>
        <begin position="367"/>
        <end position="542"/>
    </location>
</feature>
<feature type="compositionally biased region" description="Basic and acidic residues" evidence="1">
    <location>
        <begin position="515"/>
        <end position="530"/>
    </location>
</feature>
<evidence type="ECO:0000256" key="1">
    <source>
        <dbReference type="SAM" id="MobiDB-lite"/>
    </source>
</evidence>
<feature type="compositionally biased region" description="Low complexity" evidence="1">
    <location>
        <begin position="280"/>
        <end position="291"/>
    </location>
</feature>
<dbReference type="EMBL" id="OZ037945">
    <property type="protein sequence ID" value="CAL1702435.1"/>
    <property type="molecule type" value="Genomic_DNA"/>
</dbReference>
<dbReference type="Proteomes" id="UP001497453">
    <property type="component" value="Chromosome 2"/>
</dbReference>
<sequence>MATSIFASEFIAFFNQLEIAVTHGDQCISLVVREDNGETYVYTQSDQLYPANLKSYDGKVACTIRTCASIRHTTSGDSVPKRVSLRNNSEVLLLQHSDEIPQGADLPLIALLVDEGYLVIAGETLQQLIETYDNIASPLHELIPTDDSHQVDDWMRKYIRDDTDDDVVPGNGHLFESEGGNHHVSPLATPTIDRASLQAVSNKTSTVEDETPSYQTTSGLSIHNSESPIKPYRFSEEHSWTTHAVYPSHYIPPSASTMEPSRQIEKVALEIEETAMPFPLSPLTPLLSSRSPPDPPWSTPEMIHSRDVTGPLDSSESSYPSSSSVQASTSHIWEPSPARNTLKLRLSDLCPEPDIFCEEYGLTYPFDDDGEDPVIRRSQHAPSPERFSGPAVGEAAIDPTHNEGSSGVAVPSPNVSQKRKKLRANTTHDGRVTKSRKKKVIKRHQEDTPYIPPETRKPSGNAYRKASQSSHAVRQKPATRFRDGRSEDELPRTRGKKRKVEAVDVNNHGQESDDEYIHESDDKDDDEYRPRPKQKRRRVSAQKEGPKIRRWLCSAFEKECGVHFTRIADAKRHFRSSCKFKHEVTFSDLEPHIVAKVNITNLAPHIVSGDTGFYVPVYTREDALEILGPGSLYLCQAEGCTSFYKRQDALLRHQHEEHSIP</sequence>
<evidence type="ECO:0000313" key="4">
    <source>
        <dbReference type="Proteomes" id="UP001497453"/>
    </source>
</evidence>
<evidence type="ECO:0000259" key="2">
    <source>
        <dbReference type="PROSITE" id="PS00028"/>
    </source>
</evidence>
<dbReference type="InterPro" id="IPR013087">
    <property type="entry name" value="Znf_C2H2_type"/>
</dbReference>
<feature type="compositionally biased region" description="Basic and acidic residues" evidence="1">
    <location>
        <begin position="480"/>
        <end position="492"/>
    </location>
</feature>
<evidence type="ECO:0000313" key="3">
    <source>
        <dbReference type="EMBL" id="CAL1702435.1"/>
    </source>
</evidence>
<accession>A0ABP1D3H2</accession>
<dbReference type="PROSITE" id="PS00028">
    <property type="entry name" value="ZINC_FINGER_C2H2_1"/>
    <property type="match status" value="1"/>
</dbReference>